<name>A0A4V6KZW9_9STRE</name>
<evidence type="ECO:0000313" key="6">
    <source>
        <dbReference type="EMBL" id="VTS14447.1"/>
    </source>
</evidence>
<dbReference type="InterPro" id="IPR003825">
    <property type="entry name" value="Colicin-V_CvpA"/>
</dbReference>
<evidence type="ECO:0000256" key="4">
    <source>
        <dbReference type="ARBA" id="ARBA00023136"/>
    </source>
</evidence>
<feature type="transmembrane region" description="Helical" evidence="5">
    <location>
        <begin position="79"/>
        <end position="107"/>
    </location>
</feature>
<dbReference type="AlphaFoldDB" id="A0A4V6KZW9"/>
<dbReference type="RefSeq" id="WP_077322521.1">
    <property type="nucleotide sequence ID" value="NZ_CABEHT010000001.1"/>
</dbReference>
<evidence type="ECO:0000256" key="5">
    <source>
        <dbReference type="SAM" id="Phobius"/>
    </source>
</evidence>
<dbReference type="Proteomes" id="UP000304914">
    <property type="component" value="Chromosome"/>
</dbReference>
<evidence type="ECO:0000313" key="8">
    <source>
        <dbReference type="Proteomes" id="UP000304914"/>
    </source>
</evidence>
<reference evidence="8 9" key="1">
    <citation type="submission" date="2019-05" db="EMBL/GenBank/DDBJ databases">
        <authorList>
            <consortium name="Pathogen Informatics"/>
        </authorList>
    </citation>
    <scope>NUCLEOTIDE SEQUENCE [LARGE SCALE GENOMIC DNA]</scope>
    <source>
        <strain evidence="6 8">NCTC5385</strain>
        <strain evidence="7 9">NCTC5386</strain>
    </source>
</reference>
<evidence type="ECO:0000313" key="7">
    <source>
        <dbReference type="EMBL" id="VTS22800.1"/>
    </source>
</evidence>
<keyword evidence="3 5" id="KW-1133">Transmembrane helix</keyword>
<dbReference type="STRING" id="873448.STRPO_1115"/>
<protein>
    <submittedName>
        <fullName evidence="6">Membrane protein</fullName>
    </submittedName>
</protein>
<accession>A0A4V6KZW9</accession>
<dbReference type="PANTHER" id="PTHR37306">
    <property type="entry name" value="COLICIN V PRODUCTION PROTEIN"/>
    <property type="match status" value="1"/>
</dbReference>
<evidence type="ECO:0000256" key="3">
    <source>
        <dbReference type="ARBA" id="ARBA00022989"/>
    </source>
</evidence>
<dbReference type="EMBL" id="LR594035">
    <property type="protein sequence ID" value="VTS14447.1"/>
    <property type="molecule type" value="Genomic_DNA"/>
</dbReference>
<dbReference type="GO" id="GO:0009403">
    <property type="term" value="P:toxin biosynthetic process"/>
    <property type="evidence" value="ECO:0007669"/>
    <property type="project" value="InterPro"/>
</dbReference>
<proteinExistence type="predicted"/>
<gene>
    <name evidence="6" type="ORF">NCTC5385_00373</name>
    <name evidence="7" type="ORF">NCTC5386_01914</name>
</gene>
<dbReference type="GO" id="GO:0016020">
    <property type="term" value="C:membrane"/>
    <property type="evidence" value="ECO:0007669"/>
    <property type="project" value="UniProtKB-SubCell"/>
</dbReference>
<evidence type="ECO:0000256" key="1">
    <source>
        <dbReference type="ARBA" id="ARBA00004141"/>
    </source>
</evidence>
<dbReference type="EMBL" id="CABEHT010000001">
    <property type="protein sequence ID" value="VTS22800.1"/>
    <property type="molecule type" value="Genomic_DNA"/>
</dbReference>
<dbReference type="Pfam" id="PF02674">
    <property type="entry name" value="Colicin_V"/>
    <property type="match status" value="1"/>
</dbReference>
<keyword evidence="2 5" id="KW-0812">Transmembrane</keyword>
<dbReference type="PANTHER" id="PTHR37306:SF1">
    <property type="entry name" value="COLICIN V PRODUCTION PROTEIN"/>
    <property type="match status" value="1"/>
</dbReference>
<comment type="subcellular location">
    <subcellularLocation>
        <location evidence="1">Membrane</location>
        <topology evidence="1">Multi-pass membrane protein</topology>
    </subcellularLocation>
</comment>
<feature type="transmembrane region" description="Helical" evidence="5">
    <location>
        <begin position="119"/>
        <end position="143"/>
    </location>
</feature>
<keyword evidence="4 5" id="KW-0472">Membrane</keyword>
<evidence type="ECO:0000313" key="9">
    <source>
        <dbReference type="Proteomes" id="UP000394068"/>
    </source>
</evidence>
<organism evidence="6 8">
    <name type="scientific">Streptococcus pseudoporcinus</name>
    <dbReference type="NCBI Taxonomy" id="361101"/>
    <lineage>
        <taxon>Bacteria</taxon>
        <taxon>Bacillati</taxon>
        <taxon>Bacillota</taxon>
        <taxon>Bacilli</taxon>
        <taxon>Lactobacillales</taxon>
        <taxon>Streptococcaceae</taxon>
        <taxon>Streptococcus</taxon>
    </lineage>
</organism>
<sequence length="181" mass="21070">MFSLLILLILLWLFYIGFSRGIILQTFYFLGAVFSLFIAKNHYQSLARQLTLWIPYSNPTEGTKMAFFKDVNVFELSKVYYAGIAFVLIFMVSYTLVRFIGVFVHFLPTDYFKDRRWQILSGFMAVCVGIMAFSMLFSVLATIPLATVQEQLSRHFLIKQLITQCPPMTSIIHYLWIDQVI</sequence>
<dbReference type="Proteomes" id="UP000394068">
    <property type="component" value="Unassembled WGS sequence"/>
</dbReference>
<evidence type="ECO:0000256" key="2">
    <source>
        <dbReference type="ARBA" id="ARBA00022692"/>
    </source>
</evidence>